<protein>
    <submittedName>
        <fullName evidence="2">Uncharacterized protein</fullName>
    </submittedName>
</protein>
<dbReference type="AlphaFoldDB" id="A0AAU9JDB4"/>
<dbReference type="EMBL" id="CAJZBQ010000037">
    <property type="protein sequence ID" value="CAG9324892.1"/>
    <property type="molecule type" value="Genomic_DNA"/>
</dbReference>
<reference evidence="2" key="1">
    <citation type="submission" date="2021-09" db="EMBL/GenBank/DDBJ databases">
        <authorList>
            <consortium name="AG Swart"/>
            <person name="Singh M."/>
            <person name="Singh A."/>
            <person name="Seah K."/>
            <person name="Emmerich C."/>
        </authorList>
    </citation>
    <scope>NUCLEOTIDE SEQUENCE</scope>
    <source>
        <strain evidence="2">ATCC30299</strain>
    </source>
</reference>
<accession>A0AAU9JDB4</accession>
<dbReference type="Proteomes" id="UP001162131">
    <property type="component" value="Unassembled WGS sequence"/>
</dbReference>
<sequence>MILHNIQKLLKIPSKKNGKTKKKAKETNKRSKAETICRPQKRNFLIYSLEWWNFRDKWDQYIESIKNDLKLKNEKSVYMKNQRILYKMENEFNSQEIIVKKNRKFKLSKLKLTGVMLKIGI</sequence>
<evidence type="ECO:0000256" key="1">
    <source>
        <dbReference type="SAM" id="MobiDB-lite"/>
    </source>
</evidence>
<name>A0AAU9JDB4_9CILI</name>
<gene>
    <name evidence="2" type="ORF">BSTOLATCC_MIC37641</name>
</gene>
<organism evidence="2 3">
    <name type="scientific">Blepharisma stoltei</name>
    <dbReference type="NCBI Taxonomy" id="1481888"/>
    <lineage>
        <taxon>Eukaryota</taxon>
        <taxon>Sar</taxon>
        <taxon>Alveolata</taxon>
        <taxon>Ciliophora</taxon>
        <taxon>Postciliodesmatophora</taxon>
        <taxon>Heterotrichea</taxon>
        <taxon>Heterotrichida</taxon>
        <taxon>Blepharismidae</taxon>
        <taxon>Blepharisma</taxon>
    </lineage>
</organism>
<proteinExistence type="predicted"/>
<evidence type="ECO:0000313" key="2">
    <source>
        <dbReference type="EMBL" id="CAG9324892.1"/>
    </source>
</evidence>
<evidence type="ECO:0000313" key="3">
    <source>
        <dbReference type="Proteomes" id="UP001162131"/>
    </source>
</evidence>
<comment type="caution">
    <text evidence="2">The sequence shown here is derived from an EMBL/GenBank/DDBJ whole genome shotgun (WGS) entry which is preliminary data.</text>
</comment>
<feature type="compositionally biased region" description="Basic residues" evidence="1">
    <location>
        <begin position="13"/>
        <end position="24"/>
    </location>
</feature>
<keyword evidence="3" id="KW-1185">Reference proteome</keyword>
<feature type="region of interest" description="Disordered" evidence="1">
    <location>
        <begin position="13"/>
        <end position="33"/>
    </location>
</feature>